<protein>
    <submittedName>
        <fullName evidence="1">Uncharacterized protein</fullName>
    </submittedName>
</protein>
<organism evidence="1 2">
    <name type="scientific">Halonotius terrestris</name>
    <dbReference type="NCBI Taxonomy" id="2487750"/>
    <lineage>
        <taxon>Archaea</taxon>
        <taxon>Methanobacteriati</taxon>
        <taxon>Methanobacteriota</taxon>
        <taxon>Stenosarchaea group</taxon>
        <taxon>Halobacteria</taxon>
        <taxon>Halobacteriales</taxon>
        <taxon>Haloferacaceae</taxon>
        <taxon>Halonotius</taxon>
    </lineage>
</organism>
<gene>
    <name evidence="1" type="ORF">EGH24_13930</name>
</gene>
<sequence>MTTTIHLVEADRIRYDENALLADSAMRLGPFDSRHDAVGIAAIAERIYPYSYDVETYTYEYEYEPMEVPAE</sequence>
<dbReference type="AlphaFoldDB" id="A0A8J8P7Q9"/>
<accession>A0A8J8P7Q9</accession>
<dbReference type="RefSeq" id="WP_142980743.1">
    <property type="nucleotide sequence ID" value="NZ_RKLU01000011.1"/>
</dbReference>
<keyword evidence="2" id="KW-1185">Reference proteome</keyword>
<name>A0A8J8P7Q9_9EURY</name>
<evidence type="ECO:0000313" key="1">
    <source>
        <dbReference type="EMBL" id="TQQ78617.1"/>
    </source>
</evidence>
<reference evidence="1" key="1">
    <citation type="submission" date="2019-02" db="EMBL/GenBank/DDBJ databases">
        <title>Halonotius sp. a new haloarchaeum isolated from saline soil.</title>
        <authorList>
            <person name="Duran-Viseras A."/>
            <person name="Sanchez-Porro C."/>
            <person name="Ventosa A."/>
        </authorList>
    </citation>
    <scope>NUCLEOTIDE SEQUENCE</scope>
    <source>
        <strain evidence="1">F15B</strain>
    </source>
</reference>
<evidence type="ECO:0000313" key="2">
    <source>
        <dbReference type="Proteomes" id="UP000705823"/>
    </source>
</evidence>
<dbReference type="EMBL" id="RKLU01000011">
    <property type="protein sequence ID" value="TQQ78617.1"/>
    <property type="molecule type" value="Genomic_DNA"/>
</dbReference>
<comment type="caution">
    <text evidence="1">The sequence shown here is derived from an EMBL/GenBank/DDBJ whole genome shotgun (WGS) entry which is preliminary data.</text>
</comment>
<dbReference type="Proteomes" id="UP000705823">
    <property type="component" value="Unassembled WGS sequence"/>
</dbReference>
<proteinExistence type="predicted"/>